<feature type="domain" description="ABC1 atypical kinase-like" evidence="1">
    <location>
        <begin position="194"/>
        <end position="271"/>
    </location>
</feature>
<dbReference type="EMBL" id="SGJD01004997">
    <property type="protein sequence ID" value="KAB0390849.1"/>
    <property type="molecule type" value="Genomic_DNA"/>
</dbReference>
<proteinExistence type="predicted"/>
<evidence type="ECO:0000313" key="3">
    <source>
        <dbReference type="Proteomes" id="UP000437017"/>
    </source>
</evidence>
<evidence type="ECO:0000313" key="2">
    <source>
        <dbReference type="EMBL" id="KAB0390849.1"/>
    </source>
</evidence>
<dbReference type="PANTHER" id="PTHR43851">
    <property type="match status" value="1"/>
</dbReference>
<evidence type="ECO:0000259" key="1">
    <source>
        <dbReference type="Pfam" id="PF03109"/>
    </source>
</evidence>
<comment type="caution">
    <text evidence="2">The sequence shown here is derived from an EMBL/GenBank/DDBJ whole genome shotgun (WGS) entry which is preliminary data.</text>
</comment>
<name>A0A643BS81_BALPH</name>
<dbReference type="Proteomes" id="UP000437017">
    <property type="component" value="Unassembled WGS sequence"/>
</dbReference>
<dbReference type="InterPro" id="IPR004147">
    <property type="entry name" value="ABC1_dom"/>
</dbReference>
<feature type="non-terminal residue" evidence="2">
    <location>
        <position position="1"/>
    </location>
</feature>
<dbReference type="Pfam" id="PF03109">
    <property type="entry name" value="ABC1"/>
    <property type="match status" value="2"/>
</dbReference>
<dbReference type="PANTHER" id="PTHR43851:SF1">
    <property type="entry name" value="ATYPICAL KINASE COQ8A, MITOCHONDRIAL"/>
    <property type="match status" value="1"/>
</dbReference>
<dbReference type="GO" id="GO:0006744">
    <property type="term" value="P:ubiquinone biosynthetic process"/>
    <property type="evidence" value="ECO:0007669"/>
    <property type="project" value="TreeGrafter"/>
</dbReference>
<gene>
    <name evidence="2" type="ORF">E2I00_001087</name>
</gene>
<accession>A0A643BS81</accession>
<reference evidence="2 3" key="1">
    <citation type="journal article" date="2019" name="PLoS ONE">
        <title>Genomic analyses reveal an absence of contemporary introgressive admixture between fin whales and blue whales, despite known hybrids.</title>
        <authorList>
            <person name="Westbury M.V."/>
            <person name="Petersen B."/>
            <person name="Lorenzen E.D."/>
        </authorList>
    </citation>
    <scope>NUCLEOTIDE SEQUENCE [LARGE SCALE GENOMIC DNA]</scope>
    <source>
        <strain evidence="2">FinWhale-01</strain>
    </source>
</reference>
<dbReference type="InterPro" id="IPR051409">
    <property type="entry name" value="Atypical_kinase_ADCK"/>
</dbReference>
<feature type="domain" description="ABC1 atypical kinase-like" evidence="1">
    <location>
        <begin position="120"/>
        <end position="192"/>
    </location>
</feature>
<dbReference type="OrthoDB" id="201153at2759"/>
<protein>
    <recommendedName>
        <fullName evidence="1">ABC1 atypical kinase-like domain-containing protein</fullName>
    </recommendedName>
</protein>
<dbReference type="AlphaFoldDB" id="A0A643BS81"/>
<sequence length="373" mass="41931">RTSMELVRSTCLWVLAGLAVGLGFGALAKVAKKSLRPEDPSGKKAVLDSSPFLSEADRERIVRALCKDDAFIKPHLAKIFERVRQSVDFMTLKQMMKTLNNDLGPNCWDKPPSGRCTWPAINCDVNKLMAVLNRSNMLLEGLFREHLLDVPRQELALECDCQQEAACAGRFRELLKDHPFFYTPETAEGLSQEIRNKIRYHILVLCLQEQFQFCFMQTDPNWANFFDGAQQHRVTILDFGAAQEHEGSFTDRYIQIIRAAADQDREAVLKNSIEMKFLTGYEVKAVEDTHLDAILILGEAFASEEPFDFGAQSTTVKIHHPIPTMLKHRGDLLPAQEAGRLLPHVLQAEGPVPLQGHVRGGLQQLPQEASRAA</sequence>
<keyword evidence="3" id="KW-1185">Reference proteome</keyword>
<organism evidence="2 3">
    <name type="scientific">Balaenoptera physalus</name>
    <name type="common">Fin whale</name>
    <name type="synonym">Balaena physalus</name>
    <dbReference type="NCBI Taxonomy" id="9770"/>
    <lineage>
        <taxon>Eukaryota</taxon>
        <taxon>Metazoa</taxon>
        <taxon>Chordata</taxon>
        <taxon>Craniata</taxon>
        <taxon>Vertebrata</taxon>
        <taxon>Euteleostomi</taxon>
        <taxon>Mammalia</taxon>
        <taxon>Eutheria</taxon>
        <taxon>Laurasiatheria</taxon>
        <taxon>Artiodactyla</taxon>
        <taxon>Whippomorpha</taxon>
        <taxon>Cetacea</taxon>
        <taxon>Mysticeti</taxon>
        <taxon>Balaenopteridae</taxon>
        <taxon>Balaenoptera</taxon>
    </lineage>
</organism>